<proteinExistence type="predicted"/>
<organism evidence="1 2">
    <name type="scientific">Vallitalea maricola</name>
    <dbReference type="NCBI Taxonomy" id="3074433"/>
    <lineage>
        <taxon>Bacteria</taxon>
        <taxon>Bacillati</taxon>
        <taxon>Bacillota</taxon>
        <taxon>Clostridia</taxon>
        <taxon>Lachnospirales</taxon>
        <taxon>Vallitaleaceae</taxon>
        <taxon>Vallitalea</taxon>
    </lineage>
</organism>
<dbReference type="EMBL" id="BTPU01000072">
    <property type="protein sequence ID" value="GMQ64500.1"/>
    <property type="molecule type" value="Genomic_DNA"/>
</dbReference>
<dbReference type="Proteomes" id="UP001374599">
    <property type="component" value="Unassembled WGS sequence"/>
</dbReference>
<keyword evidence="2" id="KW-1185">Reference proteome</keyword>
<accession>A0ACB5UNR7</accession>
<keyword evidence="1" id="KW-0378">Hydrolase</keyword>
<name>A0ACB5UNR7_9FIRM</name>
<reference evidence="1" key="1">
    <citation type="submission" date="2023-09" db="EMBL/GenBank/DDBJ databases">
        <title>Vallitalea sediminicola and Vallitalea maricola sp. nov., anaerobic bacteria isolated from marine sediment.</title>
        <authorList>
            <person name="Hirano S."/>
            <person name="Maeda A."/>
            <person name="Terahara T."/>
            <person name="Mori K."/>
            <person name="Hamada M."/>
            <person name="Matsumoto R."/>
            <person name="Kobayashi T."/>
        </authorList>
    </citation>
    <scope>NUCLEOTIDE SEQUENCE</scope>
    <source>
        <strain evidence="1">AN17-2</strain>
    </source>
</reference>
<evidence type="ECO:0000313" key="2">
    <source>
        <dbReference type="Proteomes" id="UP001374599"/>
    </source>
</evidence>
<sequence>MKQMDKKIKRLDRKEVFNGKRVRLVIDKLKMPNDKEVNWELITHPGAAAVIPVDNDGNIIMVRQYRNAADDYVLEIPAGGVEEGEDPSICAKRELEEETGYKSDNIEYLLKFYSSIGITDEMISIYVATDLQESQQNLDDDEYVTIEKYKLEKLIDMIYSGQITDGKTISGLLAYKCKLNDMK</sequence>
<gene>
    <name evidence="1" type="ORF">AN2V17_37370</name>
</gene>
<evidence type="ECO:0000313" key="1">
    <source>
        <dbReference type="EMBL" id="GMQ64500.1"/>
    </source>
</evidence>
<comment type="caution">
    <text evidence="1">The sequence shown here is derived from an EMBL/GenBank/DDBJ whole genome shotgun (WGS) entry which is preliminary data.</text>
</comment>
<protein>
    <submittedName>
        <fullName evidence="1">NUDIX hydrolase</fullName>
    </submittedName>
</protein>